<dbReference type="EMBL" id="JAQQXR010000001">
    <property type="protein sequence ID" value="MDC8756269.1"/>
    <property type="molecule type" value="Genomic_DNA"/>
</dbReference>
<keyword evidence="3" id="KW-1185">Reference proteome</keyword>
<accession>A0ABT5JUM0</accession>
<evidence type="ECO:0000313" key="3">
    <source>
        <dbReference type="Proteomes" id="UP001221208"/>
    </source>
</evidence>
<sequence length="199" mass="20685">MVRRIEANMPFSSAQLTVLSYSSEEGYLAGAGSVWSSQVSMPLDGAGGLTPGSVDAWLVTAAGSPFAGGTVVADRSLSLECAKSRRWADIKARRDRVEAGGFDCAGGRYDSDQRSAQRIAVAAQSALAQRAAALPYTVAWILADNSVRQLDGAGMIAVADALAEHVDAAFSTARALRDQVDAAATIEQVGAVQWPAPAQ</sequence>
<evidence type="ECO:0000313" key="2">
    <source>
        <dbReference type="EMBL" id="MDC8756269.1"/>
    </source>
</evidence>
<reference evidence="2 3" key="1">
    <citation type="submission" date="2022-10" db="EMBL/GenBank/DDBJ databases">
        <title>Janthinobacterium sp. hw3 Genome sequencing.</title>
        <authorList>
            <person name="Park S."/>
        </authorList>
    </citation>
    <scope>NUCLEOTIDE SEQUENCE [LARGE SCALE GENOMIC DNA]</scope>
    <source>
        <strain evidence="3">hw3</strain>
    </source>
</reference>
<dbReference type="RefSeq" id="WP_273668894.1">
    <property type="nucleotide sequence ID" value="NZ_JAQQXR010000001.1"/>
</dbReference>
<dbReference type="Pfam" id="PF14301">
    <property type="entry name" value="DUF4376"/>
    <property type="match status" value="1"/>
</dbReference>
<evidence type="ECO:0000259" key="1">
    <source>
        <dbReference type="Pfam" id="PF14301"/>
    </source>
</evidence>
<comment type="caution">
    <text evidence="2">The sequence shown here is derived from an EMBL/GenBank/DDBJ whole genome shotgun (WGS) entry which is preliminary data.</text>
</comment>
<proteinExistence type="predicted"/>
<dbReference type="Proteomes" id="UP001221208">
    <property type="component" value="Unassembled WGS sequence"/>
</dbReference>
<name>A0ABT5JUM0_9BURK</name>
<protein>
    <submittedName>
        <fullName evidence="2">DUF4376 domain-containing protein</fullName>
    </submittedName>
</protein>
<feature type="domain" description="DUF4376" evidence="1">
    <location>
        <begin position="82"/>
        <end position="189"/>
    </location>
</feature>
<organism evidence="2 3">
    <name type="scientific">Janthinobacterium fluminis</name>
    <dbReference type="NCBI Taxonomy" id="2987524"/>
    <lineage>
        <taxon>Bacteria</taxon>
        <taxon>Pseudomonadati</taxon>
        <taxon>Pseudomonadota</taxon>
        <taxon>Betaproteobacteria</taxon>
        <taxon>Burkholderiales</taxon>
        <taxon>Oxalobacteraceae</taxon>
        <taxon>Janthinobacterium</taxon>
    </lineage>
</organism>
<gene>
    <name evidence="2" type="ORF">OIK44_01540</name>
</gene>
<dbReference type="InterPro" id="IPR025484">
    <property type="entry name" value="DUF4376"/>
</dbReference>